<dbReference type="AlphaFoldDB" id="A0A1N7SGM9"/>
<feature type="region of interest" description="Disordered" evidence="1">
    <location>
        <begin position="1"/>
        <end position="44"/>
    </location>
</feature>
<organism evidence="2 3">
    <name type="scientific">Paraburkholderia piptadeniae</name>
    <dbReference type="NCBI Taxonomy" id="1701573"/>
    <lineage>
        <taxon>Bacteria</taxon>
        <taxon>Pseudomonadati</taxon>
        <taxon>Pseudomonadota</taxon>
        <taxon>Betaproteobacteria</taxon>
        <taxon>Burkholderiales</taxon>
        <taxon>Burkholderiaceae</taxon>
        <taxon>Paraburkholderia</taxon>
    </lineage>
</organism>
<evidence type="ECO:0000313" key="3">
    <source>
        <dbReference type="Proteomes" id="UP000195569"/>
    </source>
</evidence>
<dbReference type="Proteomes" id="UP000195569">
    <property type="component" value="Unassembled WGS sequence"/>
</dbReference>
<evidence type="ECO:0000313" key="2">
    <source>
        <dbReference type="EMBL" id="SIT46558.1"/>
    </source>
</evidence>
<protein>
    <submittedName>
        <fullName evidence="2">Uncharacterized protein</fullName>
    </submittedName>
</protein>
<dbReference type="EMBL" id="CYGY02000051">
    <property type="protein sequence ID" value="SIT46558.1"/>
    <property type="molecule type" value="Genomic_DNA"/>
</dbReference>
<comment type="caution">
    <text evidence="2">The sequence shown here is derived from an EMBL/GenBank/DDBJ whole genome shotgun (WGS) entry which is preliminary data.</text>
</comment>
<accession>A0A1N7SGM9</accession>
<name>A0A1N7SGM9_9BURK</name>
<keyword evidence="3" id="KW-1185">Reference proteome</keyword>
<evidence type="ECO:0000256" key="1">
    <source>
        <dbReference type="SAM" id="MobiDB-lite"/>
    </source>
</evidence>
<gene>
    <name evidence="2" type="ORF">BN2476_510054</name>
</gene>
<proteinExistence type="predicted"/>
<feature type="compositionally biased region" description="Polar residues" evidence="1">
    <location>
        <begin position="12"/>
        <end position="23"/>
    </location>
</feature>
<reference evidence="2" key="1">
    <citation type="submission" date="2016-12" db="EMBL/GenBank/DDBJ databases">
        <authorList>
            <person name="Moulin L."/>
        </authorList>
    </citation>
    <scope>NUCLEOTIDE SEQUENCE [LARGE SCALE GENOMIC DNA]</scope>
    <source>
        <strain evidence="2">STM 7183</strain>
    </source>
</reference>
<sequence>MTDPTCVRAGSCGNSNLAESLQNDPRAGPGESFALVLPPSTGKT</sequence>